<reference evidence="2" key="1">
    <citation type="submission" date="2013-09" db="EMBL/GenBank/DDBJ databases">
        <title>Salmonella enterica subsp. IIIa serovar 18:z4:z23:-.</title>
        <authorList>
            <person name="Chen Y."/>
            <person name="Li C."/>
            <person name="Mcdermott P."/>
            <person name="Zhao S."/>
        </authorList>
    </citation>
    <scope>NUCLEOTIDE SEQUENCE [LARGE SCALE GENOMIC DNA]</scope>
    <source>
        <strain evidence="2">N26626</strain>
    </source>
</reference>
<dbReference type="Proteomes" id="UP000868500">
    <property type="component" value="Unassembled WGS sequence"/>
</dbReference>
<evidence type="ECO:0000313" key="2">
    <source>
        <dbReference type="EMBL" id="OLW04697.1"/>
    </source>
</evidence>
<name>A0A3S5YPQ2_SALER</name>
<protein>
    <submittedName>
        <fullName evidence="2">Uncharacterized protein</fullName>
    </submittedName>
</protein>
<keyword evidence="1" id="KW-0472">Membrane</keyword>
<proteinExistence type="predicted"/>
<comment type="caution">
    <text evidence="2">The sequence shown here is derived from an EMBL/GenBank/DDBJ whole genome shotgun (WGS) entry which is preliminary data.</text>
</comment>
<sequence length="73" mass="8116">MLDNRDYGDSTPRESIPQAVHADDAFCQPCPTLLYRGAGFNIAWPQFLILLAIGGVFFLIALLRFRKTIGTMA</sequence>
<feature type="transmembrane region" description="Helical" evidence="1">
    <location>
        <begin position="42"/>
        <end position="63"/>
    </location>
</feature>
<organism evidence="2">
    <name type="scientific">Salmonella enterica subsp. arizonae serovar 18:z4,z23:- str. CVM N26626</name>
    <dbReference type="NCBI Taxonomy" id="1395119"/>
    <lineage>
        <taxon>Bacteria</taxon>
        <taxon>Pseudomonadati</taxon>
        <taxon>Pseudomonadota</taxon>
        <taxon>Gammaproteobacteria</taxon>
        <taxon>Enterobacterales</taxon>
        <taxon>Enterobacteriaceae</taxon>
        <taxon>Salmonella</taxon>
    </lineage>
</organism>
<gene>
    <name evidence="2" type="ORF">P298_07075</name>
</gene>
<dbReference type="AlphaFoldDB" id="A0A3S5YPQ2"/>
<evidence type="ECO:0000256" key="1">
    <source>
        <dbReference type="SAM" id="Phobius"/>
    </source>
</evidence>
<dbReference type="EMBL" id="AWRC01000004">
    <property type="protein sequence ID" value="OLW04697.1"/>
    <property type="molecule type" value="Genomic_DNA"/>
</dbReference>
<accession>A0A3S5YPQ2</accession>
<keyword evidence="1" id="KW-1133">Transmembrane helix</keyword>
<keyword evidence="1" id="KW-0812">Transmembrane</keyword>